<accession>A0A1P8W9L1</accession>
<dbReference type="GO" id="GO:0015562">
    <property type="term" value="F:efflux transmembrane transporter activity"/>
    <property type="evidence" value="ECO:0007669"/>
    <property type="project" value="InterPro"/>
</dbReference>
<comment type="subcellular location">
    <subcellularLocation>
        <location evidence="2">Cell membrane</location>
        <topology evidence="2">Lipid-anchor</topology>
    </subcellularLocation>
</comment>
<dbReference type="InterPro" id="IPR010131">
    <property type="entry name" value="MdtP/NodT-like"/>
</dbReference>
<dbReference type="Gene3D" id="1.20.1600.10">
    <property type="entry name" value="Outer membrane efflux proteins (OEP)"/>
    <property type="match status" value="1"/>
</dbReference>
<gene>
    <name evidence="3" type="primary">ttgI</name>
    <name evidence="3" type="ORF">Fuma_00332</name>
</gene>
<keyword evidence="4" id="KW-1185">Reference proteome</keyword>
<dbReference type="PANTHER" id="PTHR30203:SF33">
    <property type="entry name" value="BLR4455 PROTEIN"/>
    <property type="match status" value="1"/>
</dbReference>
<dbReference type="NCBIfam" id="TIGR01845">
    <property type="entry name" value="outer_NodT"/>
    <property type="match status" value="1"/>
</dbReference>
<dbReference type="PANTHER" id="PTHR30203">
    <property type="entry name" value="OUTER MEMBRANE CATION EFFLUX PROTEIN"/>
    <property type="match status" value="1"/>
</dbReference>
<reference evidence="3 4" key="1">
    <citation type="journal article" date="2016" name="Front. Microbiol.">
        <title>Fuerstia marisgermanicae gen. nov., sp. nov., an Unusual Member of the Phylum Planctomycetes from the German Wadden Sea.</title>
        <authorList>
            <person name="Kohn T."/>
            <person name="Heuer A."/>
            <person name="Jogler M."/>
            <person name="Vollmers J."/>
            <person name="Boedeker C."/>
            <person name="Bunk B."/>
            <person name="Rast P."/>
            <person name="Borchert D."/>
            <person name="Glockner I."/>
            <person name="Freese H.M."/>
            <person name="Klenk H.P."/>
            <person name="Overmann J."/>
            <person name="Kaster A.K."/>
            <person name="Rohde M."/>
            <person name="Wiegand S."/>
            <person name="Jogler C."/>
        </authorList>
    </citation>
    <scope>NUCLEOTIDE SEQUENCE [LARGE SCALE GENOMIC DNA]</scope>
    <source>
        <strain evidence="3 4">NH11</strain>
    </source>
</reference>
<dbReference type="GO" id="GO:0005886">
    <property type="term" value="C:plasma membrane"/>
    <property type="evidence" value="ECO:0007669"/>
    <property type="project" value="UniProtKB-SubCell"/>
</dbReference>
<dbReference type="Gene3D" id="2.20.200.10">
    <property type="entry name" value="Outer membrane efflux proteins (OEP)"/>
    <property type="match status" value="1"/>
</dbReference>
<keyword evidence="2" id="KW-0564">Palmitate</keyword>
<keyword evidence="2" id="KW-1134">Transmembrane beta strand</keyword>
<dbReference type="InterPro" id="IPR003423">
    <property type="entry name" value="OMP_efflux"/>
</dbReference>
<organism evidence="3 4">
    <name type="scientific">Fuerstiella marisgermanici</name>
    <dbReference type="NCBI Taxonomy" id="1891926"/>
    <lineage>
        <taxon>Bacteria</taxon>
        <taxon>Pseudomonadati</taxon>
        <taxon>Planctomycetota</taxon>
        <taxon>Planctomycetia</taxon>
        <taxon>Planctomycetales</taxon>
        <taxon>Planctomycetaceae</taxon>
        <taxon>Fuerstiella</taxon>
    </lineage>
</organism>
<dbReference type="AlphaFoldDB" id="A0A1P8W9L1"/>
<protein>
    <submittedName>
        <fullName evidence="3">Toluene efflux pump outer membrane protein TtgI</fullName>
    </submittedName>
</protein>
<dbReference type="SUPFAM" id="SSF56954">
    <property type="entry name" value="Outer membrane efflux proteins (OEP)"/>
    <property type="match status" value="1"/>
</dbReference>
<name>A0A1P8W9L1_9PLAN</name>
<evidence type="ECO:0000313" key="4">
    <source>
        <dbReference type="Proteomes" id="UP000187735"/>
    </source>
</evidence>
<dbReference type="Pfam" id="PF02321">
    <property type="entry name" value="OEP"/>
    <property type="match status" value="2"/>
</dbReference>
<comment type="similarity">
    <text evidence="1 2">Belongs to the outer membrane factor (OMF) (TC 1.B.17) family.</text>
</comment>
<keyword evidence="2" id="KW-0472">Membrane</keyword>
<sequence>MSDFSDSVISRQNWHTMRGGGISESLLPMLRLNHNRLRTARWFLVLLLATCGCADRSLLRPTLHEQPPAAFSESGDEITQSRWWTSFGDPNLNRQIEAALGSNYSLASAEKRVRAARALARREGSDLFGDLDGVVGLNSTFGPGEDRTTLQWGLDGIYPVDLWGEIQSRVDAEHLRADATNLNYHDFALTLSAEIARTWFALVEAHAQVKLLDEQIESNRTGTELQESRFEEGLIRLADVLRQRQLLESTLEQAAIAKARIEVLEHQLAILVGEMPQTASYNTGAQLPELPPLPQTGLPSELLQRRPDVRRDYVAFQAADRDVASAISRLYPRVNLTASLLNVADSPETVLRDWFVSIGGQLIGPLLDGGERQAEIDRTSAVLCELFLQYAQTMLTAFGEVEDALAREKYQLERIEHLENQVKLAGQSSLQLREQYLIGDAEYLDVLSASTGQQSLQRQLLSAQLDLVLIRVNLYRALAGDFDTRPQQSFLQSPLVDDEFDVVLDFEELAEKQEDESED</sequence>
<evidence type="ECO:0000256" key="2">
    <source>
        <dbReference type="RuleBase" id="RU362097"/>
    </source>
</evidence>
<evidence type="ECO:0000256" key="1">
    <source>
        <dbReference type="ARBA" id="ARBA00007613"/>
    </source>
</evidence>
<keyword evidence="2" id="KW-0812">Transmembrane</keyword>
<dbReference type="KEGG" id="fmr:Fuma_00332"/>
<keyword evidence="2" id="KW-0449">Lipoprotein</keyword>
<proteinExistence type="inferred from homology"/>
<dbReference type="Proteomes" id="UP000187735">
    <property type="component" value="Chromosome"/>
</dbReference>
<evidence type="ECO:0000313" key="3">
    <source>
        <dbReference type="EMBL" id="APZ90748.1"/>
    </source>
</evidence>
<dbReference type="EMBL" id="CP017641">
    <property type="protein sequence ID" value="APZ90748.1"/>
    <property type="molecule type" value="Genomic_DNA"/>
</dbReference>
<dbReference type="STRING" id="1891926.Fuma_00332"/>
<dbReference type="RefSeq" id="WP_218922369.1">
    <property type="nucleotide sequence ID" value="NZ_CP017641.1"/>
</dbReference>